<dbReference type="AlphaFoldDB" id="A0A8J3J1Y0"/>
<feature type="region of interest" description="Disordered" evidence="1">
    <location>
        <begin position="29"/>
        <end position="54"/>
    </location>
</feature>
<dbReference type="EMBL" id="BOMB01000004">
    <property type="protein sequence ID" value="GID10036.1"/>
    <property type="molecule type" value="Genomic_DNA"/>
</dbReference>
<comment type="caution">
    <text evidence="2">The sequence shown here is derived from an EMBL/GenBank/DDBJ whole genome shotgun (WGS) entry which is preliminary data.</text>
</comment>
<evidence type="ECO:0000256" key="1">
    <source>
        <dbReference type="SAM" id="MobiDB-lite"/>
    </source>
</evidence>
<protein>
    <submittedName>
        <fullName evidence="2">Uncharacterized protein</fullName>
    </submittedName>
</protein>
<name>A0A8J3J1Y0_9ACTN</name>
<evidence type="ECO:0000313" key="2">
    <source>
        <dbReference type="EMBL" id="GID10036.1"/>
    </source>
</evidence>
<gene>
    <name evidence="2" type="ORF">Aru02nite_09250</name>
</gene>
<dbReference type="Gene3D" id="3.40.630.30">
    <property type="match status" value="1"/>
</dbReference>
<proteinExistence type="predicted"/>
<evidence type="ECO:0000313" key="3">
    <source>
        <dbReference type="Proteomes" id="UP000612808"/>
    </source>
</evidence>
<organism evidence="2 3">
    <name type="scientific">Actinocatenispora rupis</name>
    <dbReference type="NCBI Taxonomy" id="519421"/>
    <lineage>
        <taxon>Bacteria</taxon>
        <taxon>Bacillati</taxon>
        <taxon>Actinomycetota</taxon>
        <taxon>Actinomycetes</taxon>
        <taxon>Micromonosporales</taxon>
        <taxon>Micromonosporaceae</taxon>
        <taxon>Actinocatenispora</taxon>
    </lineage>
</organism>
<sequence>MRHPARQGGDRCSACLSRPWVRTPRCRWAPSPAGPRCAATHPGRRVPDTGAAGTPYGGNRLYDAILAHLRDRGAERLRGRAVDDPGSVRWYERRGRTHTRDLRYSRLDLTWLGYRACGTELQYGRDV</sequence>
<accession>A0A8J3J1Y0</accession>
<dbReference type="RefSeq" id="WP_203655127.1">
    <property type="nucleotide sequence ID" value="NZ_BAAAZM010000002.1"/>
</dbReference>
<dbReference type="Proteomes" id="UP000612808">
    <property type="component" value="Unassembled WGS sequence"/>
</dbReference>
<keyword evidence="3" id="KW-1185">Reference proteome</keyword>
<reference evidence="2" key="1">
    <citation type="submission" date="2021-01" db="EMBL/GenBank/DDBJ databases">
        <title>Whole genome shotgun sequence of Actinocatenispora rupis NBRC 107355.</title>
        <authorList>
            <person name="Komaki H."/>
            <person name="Tamura T."/>
        </authorList>
    </citation>
    <scope>NUCLEOTIDE SEQUENCE</scope>
    <source>
        <strain evidence="2">NBRC 107355</strain>
    </source>
</reference>